<organism evidence="1 2">
    <name type="scientific">Mycolicibacter acidiphilus</name>
    <dbReference type="NCBI Taxonomy" id="2835306"/>
    <lineage>
        <taxon>Bacteria</taxon>
        <taxon>Bacillati</taxon>
        <taxon>Actinomycetota</taxon>
        <taxon>Actinomycetes</taxon>
        <taxon>Mycobacteriales</taxon>
        <taxon>Mycobacteriaceae</taxon>
        <taxon>Mycolicibacter</taxon>
    </lineage>
</organism>
<dbReference type="RefSeq" id="WP_214094461.1">
    <property type="nucleotide sequence ID" value="NZ_JAHCLR010000050.1"/>
</dbReference>
<gene>
    <name evidence="1" type="ORF">KIH27_18635</name>
</gene>
<protein>
    <submittedName>
        <fullName evidence="1">Uncharacterized protein</fullName>
    </submittedName>
</protein>
<reference evidence="1 2" key="1">
    <citation type="submission" date="2021-05" db="EMBL/GenBank/DDBJ databases">
        <title>Mycobacterium acidophilum sp. nov., an extremely acid-tolerant member of the genus Mycobacterium.</title>
        <authorList>
            <person name="Xia J."/>
        </authorList>
    </citation>
    <scope>NUCLEOTIDE SEQUENCE [LARGE SCALE GENOMIC DNA]</scope>
    <source>
        <strain evidence="1 2">M1</strain>
    </source>
</reference>
<proteinExistence type="predicted"/>
<evidence type="ECO:0000313" key="2">
    <source>
        <dbReference type="Proteomes" id="UP001519535"/>
    </source>
</evidence>
<keyword evidence="2" id="KW-1185">Reference proteome</keyword>
<dbReference type="Proteomes" id="UP001519535">
    <property type="component" value="Unassembled WGS sequence"/>
</dbReference>
<accession>A0ABS5RMR7</accession>
<name>A0ABS5RMR7_9MYCO</name>
<comment type="caution">
    <text evidence="1">The sequence shown here is derived from an EMBL/GenBank/DDBJ whole genome shotgun (WGS) entry which is preliminary data.</text>
</comment>
<evidence type="ECO:0000313" key="1">
    <source>
        <dbReference type="EMBL" id="MBS9535607.1"/>
    </source>
</evidence>
<dbReference type="EMBL" id="JAHCLR010000050">
    <property type="protein sequence ID" value="MBS9535607.1"/>
    <property type="molecule type" value="Genomic_DNA"/>
</dbReference>
<sequence length="205" mass="23469">MAVSEMVRQAAETVYRKYIGMPAEWTPQQQDQFLDLKTAHIDDQAWEIAMATRETAVQNWPAHHNGQLPDYLETVGLWESAIQNARSDLIRSELYDTIPEPELGELPTPSEATPPVVTGIPWTDRWRHLRYRTIEPTDEMDDLVDQVWPPEQFSTMFRVVAAILVAHRWQEGLAVPDSPRHLLAETLIDQINADLTTMGYPPEGR</sequence>